<dbReference type="GO" id="GO:0016020">
    <property type="term" value="C:membrane"/>
    <property type="evidence" value="ECO:0007669"/>
    <property type="project" value="TreeGrafter"/>
</dbReference>
<dbReference type="InterPro" id="IPR029058">
    <property type="entry name" value="AB_hydrolase_fold"/>
</dbReference>
<dbReference type="PANTHER" id="PTHR43798:SF31">
    <property type="entry name" value="AB HYDROLASE SUPERFAMILY PROTEIN YCLE"/>
    <property type="match status" value="1"/>
</dbReference>
<dbReference type="GO" id="GO:0016787">
    <property type="term" value="F:hydrolase activity"/>
    <property type="evidence" value="ECO:0007669"/>
    <property type="project" value="UniProtKB-KW"/>
</dbReference>
<evidence type="ECO:0000313" key="4">
    <source>
        <dbReference type="Proteomes" id="UP001165135"/>
    </source>
</evidence>
<dbReference type="AlphaFoldDB" id="A0A9W6RK13"/>
<accession>A0A9W6RK13</accession>
<dbReference type="Gene3D" id="3.40.50.1820">
    <property type="entry name" value="alpha/beta hydrolase"/>
    <property type="match status" value="1"/>
</dbReference>
<dbReference type="PRINTS" id="PR00412">
    <property type="entry name" value="EPOXHYDRLASE"/>
</dbReference>
<name>A0A9W6RK13_9ACTN</name>
<evidence type="ECO:0000259" key="2">
    <source>
        <dbReference type="Pfam" id="PF12697"/>
    </source>
</evidence>
<sequence length="288" mass="31552">MPFLDLPEARLFYVDHPPADPTRTGALATPTVLVHELWSNAEAWIHQLPHFRARCRTIAVDLRGHGRSGLADAYSTDRYAADVAALIERLATGPVVLIGASMGASVTSLLAARRPDLVHAVVSVDPDYAGADDDRARMRALADALDGPDAEATALDIVDRLVEGPDTPPHVGEWQRLAVLRLSPETRARTWRQNAFSPGGLRFRHEADAVLRERSQPVLALHRDPERLRADERSFAHPASRAILVSGAGHCLHQEIPEYVNAEIDRWLATLSLSSGDVSSRDAFGEER</sequence>
<dbReference type="InterPro" id="IPR000639">
    <property type="entry name" value="Epox_hydrolase-like"/>
</dbReference>
<feature type="domain" description="AB hydrolase-1" evidence="2">
    <location>
        <begin position="32"/>
        <end position="262"/>
    </location>
</feature>
<comment type="caution">
    <text evidence="3">The sequence shown here is derived from an EMBL/GenBank/DDBJ whole genome shotgun (WGS) entry which is preliminary data.</text>
</comment>
<dbReference type="InterPro" id="IPR000073">
    <property type="entry name" value="AB_hydrolase_1"/>
</dbReference>
<proteinExistence type="predicted"/>
<keyword evidence="1" id="KW-0378">Hydrolase</keyword>
<evidence type="ECO:0000256" key="1">
    <source>
        <dbReference type="ARBA" id="ARBA00022801"/>
    </source>
</evidence>
<gene>
    <name evidence="3" type="ORF">Airi01_054000</name>
</gene>
<protein>
    <recommendedName>
        <fullName evidence="2">AB hydrolase-1 domain-containing protein</fullName>
    </recommendedName>
</protein>
<evidence type="ECO:0000313" key="3">
    <source>
        <dbReference type="EMBL" id="GLY77133.1"/>
    </source>
</evidence>
<dbReference type="InterPro" id="IPR050266">
    <property type="entry name" value="AB_hydrolase_sf"/>
</dbReference>
<dbReference type="EMBL" id="BSTJ01000007">
    <property type="protein sequence ID" value="GLY77133.1"/>
    <property type="molecule type" value="Genomic_DNA"/>
</dbReference>
<dbReference type="RefSeq" id="WP_285626262.1">
    <property type="nucleotide sequence ID" value="NZ_BSTJ01000007.1"/>
</dbReference>
<reference evidence="3" key="1">
    <citation type="submission" date="2023-03" db="EMBL/GenBank/DDBJ databases">
        <title>Actinoallomurus iriomotensis NBRC 103681.</title>
        <authorList>
            <person name="Ichikawa N."/>
            <person name="Sato H."/>
            <person name="Tonouchi N."/>
        </authorList>
    </citation>
    <scope>NUCLEOTIDE SEQUENCE</scope>
    <source>
        <strain evidence="3">NBRC 103681</strain>
    </source>
</reference>
<dbReference type="Proteomes" id="UP001165135">
    <property type="component" value="Unassembled WGS sequence"/>
</dbReference>
<dbReference type="PANTHER" id="PTHR43798">
    <property type="entry name" value="MONOACYLGLYCEROL LIPASE"/>
    <property type="match status" value="1"/>
</dbReference>
<dbReference type="SUPFAM" id="SSF53474">
    <property type="entry name" value="alpha/beta-Hydrolases"/>
    <property type="match status" value="1"/>
</dbReference>
<organism evidence="3 4">
    <name type="scientific">Actinoallomurus iriomotensis</name>
    <dbReference type="NCBI Taxonomy" id="478107"/>
    <lineage>
        <taxon>Bacteria</taxon>
        <taxon>Bacillati</taxon>
        <taxon>Actinomycetota</taxon>
        <taxon>Actinomycetes</taxon>
        <taxon>Streptosporangiales</taxon>
        <taxon>Thermomonosporaceae</taxon>
        <taxon>Actinoallomurus</taxon>
    </lineage>
</organism>
<dbReference type="Pfam" id="PF12697">
    <property type="entry name" value="Abhydrolase_6"/>
    <property type="match status" value="1"/>
</dbReference>